<dbReference type="RefSeq" id="WP_191124696.1">
    <property type="nucleotide sequence ID" value="NZ_JACXWY010000009.1"/>
</dbReference>
<keyword evidence="3" id="KW-1185">Reference proteome</keyword>
<dbReference type="AlphaFoldDB" id="A0A927EBV1"/>
<dbReference type="EMBL" id="JACXWY010000009">
    <property type="protein sequence ID" value="MBD3847115.1"/>
    <property type="molecule type" value="Genomic_DNA"/>
</dbReference>
<evidence type="ECO:0000313" key="3">
    <source>
        <dbReference type="Proteomes" id="UP000619295"/>
    </source>
</evidence>
<comment type="caution">
    <text evidence="2">The sequence shown here is derived from an EMBL/GenBank/DDBJ whole genome shotgun (WGS) entry which is preliminary data.</text>
</comment>
<proteinExistence type="predicted"/>
<evidence type="ECO:0000256" key="1">
    <source>
        <dbReference type="SAM" id="Coils"/>
    </source>
</evidence>
<feature type="coiled-coil region" evidence="1">
    <location>
        <begin position="171"/>
        <end position="198"/>
    </location>
</feature>
<gene>
    <name evidence="2" type="ORF">IED13_15505</name>
</gene>
<protein>
    <submittedName>
        <fullName evidence="2">Uncharacterized protein</fullName>
    </submittedName>
</protein>
<dbReference type="Proteomes" id="UP000619295">
    <property type="component" value="Unassembled WGS sequence"/>
</dbReference>
<keyword evidence="1" id="KW-0175">Coiled coil</keyword>
<accession>A0A927EBV1</accession>
<sequence length="198" mass="21525">MRQRPGEPGRFFTSTLDGEPTSVTPIADVLKVIGIDGRVAQLVGAGQLAPIAAFRVEPGHQYRVRFAFRRSVDSEDPAGDAVRMGLRWLKNDKAGLATTVLADLLDLRVAHGRLEHSYNFATVSADNIDAAAPAGAIYVRPFIRTFSFGATQVEAIELTDLTLASDYSPDLTLYRNEIAGLRQRLDDALARIETLEGA</sequence>
<name>A0A927EBV1_9HYPH</name>
<reference evidence="2" key="1">
    <citation type="submission" date="2020-09" db="EMBL/GenBank/DDBJ databases">
        <title>Bosea spartocytisi sp. nov. a root nodule endophyte of Spartocytisus supranubius in the high mountain ecosystem fo the Teide National Park (Canary Islands, Spain).</title>
        <authorList>
            <person name="Pulido-Suarez L."/>
            <person name="Peix A."/>
            <person name="Igual J.M."/>
            <person name="Socas-Perez N."/>
            <person name="Velazquez E."/>
            <person name="Flores-Felix J.D."/>
            <person name="Leon-Barrios M."/>
        </authorList>
    </citation>
    <scope>NUCLEOTIDE SEQUENCE</scope>
    <source>
        <strain evidence="2">SSUT16</strain>
    </source>
</reference>
<organism evidence="2 3">
    <name type="scientific">Bosea spartocytisi</name>
    <dbReference type="NCBI Taxonomy" id="2773451"/>
    <lineage>
        <taxon>Bacteria</taxon>
        <taxon>Pseudomonadati</taxon>
        <taxon>Pseudomonadota</taxon>
        <taxon>Alphaproteobacteria</taxon>
        <taxon>Hyphomicrobiales</taxon>
        <taxon>Boseaceae</taxon>
        <taxon>Bosea</taxon>
    </lineage>
</organism>
<evidence type="ECO:0000313" key="2">
    <source>
        <dbReference type="EMBL" id="MBD3847115.1"/>
    </source>
</evidence>